<dbReference type="Pfam" id="PF07992">
    <property type="entry name" value="Pyr_redox_2"/>
    <property type="match status" value="1"/>
</dbReference>
<keyword evidence="4 11" id="KW-0560">Oxidoreductase</keyword>
<evidence type="ECO:0000256" key="9">
    <source>
        <dbReference type="PIRSR" id="PIRSR000350-3"/>
    </source>
</evidence>
<dbReference type="SUPFAM" id="SSF55424">
    <property type="entry name" value="FAD/NAD-linked reductases, dimerisation (C-terminal) domain"/>
    <property type="match status" value="1"/>
</dbReference>
<evidence type="ECO:0000259" key="12">
    <source>
        <dbReference type="Pfam" id="PF02852"/>
    </source>
</evidence>
<evidence type="ECO:0000256" key="5">
    <source>
        <dbReference type="ARBA" id="ARBA00023027"/>
    </source>
</evidence>
<dbReference type="PANTHER" id="PTHR22912">
    <property type="entry name" value="DISULFIDE OXIDOREDUCTASE"/>
    <property type="match status" value="1"/>
</dbReference>
<keyword evidence="3 9" id="KW-0274">FAD</keyword>
<dbReference type="OrthoDB" id="9800167at2"/>
<dbReference type="InterPro" id="IPR001100">
    <property type="entry name" value="Pyr_nuc-diS_OxRdtase"/>
</dbReference>
<dbReference type="InterPro" id="IPR017817">
    <property type="entry name" value="Mycothione_reductase"/>
</dbReference>
<evidence type="ECO:0000313" key="14">
    <source>
        <dbReference type="EMBL" id="EKX90254.1"/>
    </source>
</evidence>
<keyword evidence="15" id="KW-1185">Reference proteome</keyword>
<organism evidence="14 15">
    <name type="scientific">Corynebacterium durum F0235</name>
    <dbReference type="NCBI Taxonomy" id="1035195"/>
    <lineage>
        <taxon>Bacteria</taxon>
        <taxon>Bacillati</taxon>
        <taxon>Actinomycetota</taxon>
        <taxon>Actinomycetes</taxon>
        <taxon>Mycobacteriales</taxon>
        <taxon>Corynebacteriaceae</taxon>
        <taxon>Corynebacterium</taxon>
    </lineage>
</organism>
<gene>
    <name evidence="14" type="ORF">HMPREF9997_01469</name>
</gene>
<dbReference type="InterPro" id="IPR012999">
    <property type="entry name" value="Pyr_OxRdtase_I_AS"/>
</dbReference>
<accession>L1MH38</accession>
<dbReference type="InterPro" id="IPR016156">
    <property type="entry name" value="FAD/NAD-linked_Rdtase_dimer_sf"/>
</dbReference>
<feature type="disulfide bond" description="Redox-active" evidence="10">
    <location>
        <begin position="48"/>
        <end position="53"/>
    </location>
</feature>
<dbReference type="GO" id="GO:0050660">
    <property type="term" value="F:flavin adenine dinucleotide binding"/>
    <property type="evidence" value="ECO:0007669"/>
    <property type="project" value="TreeGrafter"/>
</dbReference>
<feature type="binding site" evidence="9">
    <location>
        <position position="57"/>
    </location>
    <ligand>
        <name>FAD</name>
        <dbReference type="ChEBI" id="CHEBI:57692"/>
    </ligand>
</feature>
<sequence length="467" mass="50843">MAQQSDIQVDKHYDIIIIGAGSGNMIPNHRFDNKSIAIVEKGRFGGTCLNVGCIPTKMFVYAADVADTVRSSGKYGVDSTLDSVDWSGIVSRVFDKRIDPIAQGGEAYRRGPETPNIDVYDQHARFVGERTISTGDGDQKKIISADQIIIAAGARPHILPVIEQSGVPYYTNENVLRLPQLPQTMIILGGGFIAVEFAHIFSALGVDLTVVNRSPRLLKHLDEQVSDRFTELASERWNTRLGYEVAAAEENSNGSVTITLDNGEKLTADVLVSATGRTPNGDQMDLDKGGVEMDGQRIKVDEHGRTTASGVWAFGDVSSPFQLKHVANAEARVIEHNVLNPDDLRAFPHKHVPAAIFTNPQIGYVGMTEQQARDAGHAVTVKVQDYGDVAYGWAMENTTGFAKLIADKDTGKLLGAFIIGPQASTLIQQLVTMMAFDIDVRAMAADQYWIHPALPELIENALLGLEF</sequence>
<name>L1MH38_9CORY</name>
<comment type="caution">
    <text evidence="14">The sequence shown here is derived from an EMBL/GenBank/DDBJ whole genome shotgun (WGS) entry which is preliminary data.</text>
</comment>
<evidence type="ECO:0000313" key="15">
    <source>
        <dbReference type="Proteomes" id="UP000010445"/>
    </source>
</evidence>
<keyword evidence="2 11" id="KW-0285">Flavoprotein</keyword>
<dbReference type="InterPro" id="IPR036188">
    <property type="entry name" value="FAD/NAD-bd_sf"/>
</dbReference>
<dbReference type="PRINTS" id="PR00411">
    <property type="entry name" value="PNDRDTASEI"/>
</dbReference>
<feature type="active site" description="Proton acceptor" evidence="8">
    <location>
        <position position="451"/>
    </location>
</feature>
<dbReference type="PIRSF" id="PIRSF000350">
    <property type="entry name" value="Mercury_reductase_MerA"/>
    <property type="match status" value="1"/>
</dbReference>
<reference evidence="14 15" key="1">
    <citation type="submission" date="2012-05" db="EMBL/GenBank/DDBJ databases">
        <authorList>
            <person name="Weinstock G."/>
            <person name="Sodergren E."/>
            <person name="Lobos E.A."/>
            <person name="Fulton L."/>
            <person name="Fulton R."/>
            <person name="Courtney L."/>
            <person name="Fronick C."/>
            <person name="O'Laughlin M."/>
            <person name="Godfrey J."/>
            <person name="Wilson R.M."/>
            <person name="Miner T."/>
            <person name="Farmer C."/>
            <person name="Delehaunty K."/>
            <person name="Cordes M."/>
            <person name="Minx P."/>
            <person name="Tomlinson C."/>
            <person name="Chen J."/>
            <person name="Wollam A."/>
            <person name="Pepin K.H."/>
            <person name="Bhonagiri V."/>
            <person name="Zhang X."/>
            <person name="Suruliraj S."/>
            <person name="Warren W."/>
            <person name="Mitreva M."/>
            <person name="Mardis E.R."/>
            <person name="Wilson R.K."/>
        </authorList>
    </citation>
    <scope>NUCLEOTIDE SEQUENCE [LARGE SCALE GENOMIC DNA]</scope>
    <source>
        <strain evidence="14 15">F0235</strain>
    </source>
</reference>
<evidence type="ECO:0000256" key="6">
    <source>
        <dbReference type="ARBA" id="ARBA00023157"/>
    </source>
</evidence>
<dbReference type="NCBIfam" id="TIGR03452">
    <property type="entry name" value="mycothione_red"/>
    <property type="match status" value="1"/>
</dbReference>
<evidence type="ECO:0000256" key="1">
    <source>
        <dbReference type="ARBA" id="ARBA00007532"/>
    </source>
</evidence>
<evidence type="ECO:0000256" key="3">
    <source>
        <dbReference type="ARBA" id="ARBA00022827"/>
    </source>
</evidence>
<dbReference type="AlphaFoldDB" id="L1MH38"/>
<dbReference type="PATRIC" id="fig|1035195.3.peg.1324"/>
<dbReference type="Gene3D" id="3.30.390.30">
    <property type="match status" value="1"/>
</dbReference>
<dbReference type="NCBIfam" id="NF005884">
    <property type="entry name" value="PRK07846.1"/>
    <property type="match status" value="1"/>
</dbReference>
<feature type="domain" description="Pyridine nucleotide-disulphide oxidoreductase dimerisation" evidence="12">
    <location>
        <begin position="352"/>
        <end position="461"/>
    </location>
</feature>
<dbReference type="EMBL" id="AMEM01000018">
    <property type="protein sequence ID" value="EKX90254.1"/>
    <property type="molecule type" value="Genomic_DNA"/>
</dbReference>
<dbReference type="GO" id="GO:0004148">
    <property type="term" value="F:dihydrolipoyl dehydrogenase (NADH) activity"/>
    <property type="evidence" value="ECO:0007669"/>
    <property type="project" value="TreeGrafter"/>
</dbReference>
<feature type="binding site" evidence="9">
    <location>
        <begin position="189"/>
        <end position="196"/>
    </location>
    <ligand>
        <name>NAD(+)</name>
        <dbReference type="ChEBI" id="CHEBI:57540"/>
    </ligand>
</feature>
<dbReference type="HOGENOM" id="CLU_016755_1_2_11"/>
<evidence type="ECO:0000256" key="7">
    <source>
        <dbReference type="ARBA" id="ARBA00023284"/>
    </source>
</evidence>
<dbReference type="PRINTS" id="PR00368">
    <property type="entry name" value="FADPNR"/>
</dbReference>
<evidence type="ECO:0000256" key="11">
    <source>
        <dbReference type="RuleBase" id="RU003691"/>
    </source>
</evidence>
<dbReference type="Proteomes" id="UP000010445">
    <property type="component" value="Unassembled WGS sequence"/>
</dbReference>
<keyword evidence="7 11" id="KW-0676">Redox-active center</keyword>
<feature type="binding site" evidence="9">
    <location>
        <position position="316"/>
    </location>
    <ligand>
        <name>FAD</name>
        <dbReference type="ChEBI" id="CHEBI:57692"/>
    </ligand>
</feature>
<proteinExistence type="inferred from homology"/>
<dbReference type="Gene3D" id="3.50.50.60">
    <property type="entry name" value="FAD/NAD(P)-binding domain"/>
    <property type="match status" value="2"/>
</dbReference>
<feature type="domain" description="FAD/NAD(P)-binding" evidence="13">
    <location>
        <begin position="13"/>
        <end position="330"/>
    </location>
</feature>
<comment type="cofactor">
    <cofactor evidence="9">
        <name>FAD</name>
        <dbReference type="ChEBI" id="CHEBI:57692"/>
    </cofactor>
    <text evidence="9">Binds 1 FAD per subunit.</text>
</comment>
<dbReference type="eggNOG" id="COG1249">
    <property type="taxonomic scope" value="Bacteria"/>
</dbReference>
<dbReference type="InterPro" id="IPR004099">
    <property type="entry name" value="Pyr_nucl-diS_OxRdtase_dimer"/>
</dbReference>
<dbReference type="PANTHER" id="PTHR22912:SF217">
    <property type="entry name" value="DIHYDROLIPOYL DEHYDROGENASE"/>
    <property type="match status" value="1"/>
</dbReference>
<evidence type="ECO:0000256" key="10">
    <source>
        <dbReference type="PIRSR" id="PIRSR000350-4"/>
    </source>
</evidence>
<feature type="binding site" evidence="9">
    <location>
        <position position="276"/>
    </location>
    <ligand>
        <name>NAD(+)</name>
        <dbReference type="ChEBI" id="CHEBI:57540"/>
    </ligand>
</feature>
<evidence type="ECO:0000256" key="2">
    <source>
        <dbReference type="ARBA" id="ARBA00022630"/>
    </source>
</evidence>
<keyword evidence="6" id="KW-1015">Disulfide bond</keyword>
<dbReference type="InterPro" id="IPR050151">
    <property type="entry name" value="Class-I_Pyr_Nuc-Dis_Oxidored"/>
</dbReference>
<dbReference type="STRING" id="1035195.HMPREF9997_01469"/>
<evidence type="ECO:0000256" key="4">
    <source>
        <dbReference type="ARBA" id="ARBA00023002"/>
    </source>
</evidence>
<dbReference type="InterPro" id="IPR023753">
    <property type="entry name" value="FAD/NAD-binding_dom"/>
</dbReference>
<comment type="similarity">
    <text evidence="1 11">Belongs to the class-I pyridine nucleotide-disulfide oxidoreductase family.</text>
</comment>
<dbReference type="RefSeq" id="WP_006063698.1">
    <property type="nucleotide sequence ID" value="NZ_KB290831.1"/>
</dbReference>
<dbReference type="SUPFAM" id="SSF51905">
    <property type="entry name" value="FAD/NAD(P)-binding domain"/>
    <property type="match status" value="1"/>
</dbReference>
<dbReference type="Pfam" id="PF02852">
    <property type="entry name" value="Pyr_redox_dim"/>
    <property type="match status" value="1"/>
</dbReference>
<evidence type="ECO:0000256" key="8">
    <source>
        <dbReference type="PIRSR" id="PIRSR000350-2"/>
    </source>
</evidence>
<keyword evidence="9" id="KW-0547">Nucleotide-binding</keyword>
<dbReference type="GO" id="GO:0006103">
    <property type="term" value="P:2-oxoglutarate metabolic process"/>
    <property type="evidence" value="ECO:0007669"/>
    <property type="project" value="TreeGrafter"/>
</dbReference>
<protein>
    <submittedName>
        <fullName evidence="14">Mycothione reductase</fullName>
    </submittedName>
</protein>
<dbReference type="PROSITE" id="PS00076">
    <property type="entry name" value="PYRIDINE_REDOX_1"/>
    <property type="match status" value="1"/>
</dbReference>
<evidence type="ECO:0000259" key="13">
    <source>
        <dbReference type="Pfam" id="PF07992"/>
    </source>
</evidence>
<keyword evidence="5 9" id="KW-0520">NAD</keyword>